<evidence type="ECO:0000256" key="1">
    <source>
        <dbReference type="SAM" id="MobiDB-lite"/>
    </source>
</evidence>
<accession>E9I649</accession>
<organism evidence="2 3">
    <name type="scientific">Daphnia pulex</name>
    <name type="common">Water flea</name>
    <dbReference type="NCBI Taxonomy" id="6669"/>
    <lineage>
        <taxon>Eukaryota</taxon>
        <taxon>Metazoa</taxon>
        <taxon>Ecdysozoa</taxon>
        <taxon>Arthropoda</taxon>
        <taxon>Crustacea</taxon>
        <taxon>Branchiopoda</taxon>
        <taxon>Diplostraca</taxon>
        <taxon>Cladocera</taxon>
        <taxon>Anomopoda</taxon>
        <taxon>Daphniidae</taxon>
        <taxon>Daphnia</taxon>
    </lineage>
</organism>
<feature type="compositionally biased region" description="Low complexity" evidence="1">
    <location>
        <begin position="32"/>
        <end position="47"/>
    </location>
</feature>
<dbReference type="KEGG" id="dpx:DAPPUDRAFT_342845"/>
<reference evidence="2 3" key="1">
    <citation type="journal article" date="2011" name="Science">
        <title>The ecoresponsive genome of Daphnia pulex.</title>
        <authorList>
            <person name="Colbourne J.K."/>
            <person name="Pfrender M.E."/>
            <person name="Gilbert D."/>
            <person name="Thomas W.K."/>
            <person name="Tucker A."/>
            <person name="Oakley T.H."/>
            <person name="Tokishita S."/>
            <person name="Aerts A."/>
            <person name="Arnold G.J."/>
            <person name="Basu M.K."/>
            <person name="Bauer D.J."/>
            <person name="Caceres C.E."/>
            <person name="Carmel L."/>
            <person name="Casola C."/>
            <person name="Choi J.H."/>
            <person name="Detter J.C."/>
            <person name="Dong Q."/>
            <person name="Dusheyko S."/>
            <person name="Eads B.D."/>
            <person name="Frohlich T."/>
            <person name="Geiler-Samerotte K.A."/>
            <person name="Gerlach D."/>
            <person name="Hatcher P."/>
            <person name="Jogdeo S."/>
            <person name="Krijgsveld J."/>
            <person name="Kriventseva E.V."/>
            <person name="Kultz D."/>
            <person name="Laforsch C."/>
            <person name="Lindquist E."/>
            <person name="Lopez J."/>
            <person name="Manak J.R."/>
            <person name="Muller J."/>
            <person name="Pangilinan J."/>
            <person name="Patwardhan R.P."/>
            <person name="Pitluck S."/>
            <person name="Pritham E.J."/>
            <person name="Rechtsteiner A."/>
            <person name="Rho M."/>
            <person name="Rogozin I.B."/>
            <person name="Sakarya O."/>
            <person name="Salamov A."/>
            <person name="Schaack S."/>
            <person name="Shapiro H."/>
            <person name="Shiga Y."/>
            <person name="Skalitzky C."/>
            <person name="Smith Z."/>
            <person name="Souvorov A."/>
            <person name="Sung W."/>
            <person name="Tang Z."/>
            <person name="Tsuchiya D."/>
            <person name="Tu H."/>
            <person name="Vos H."/>
            <person name="Wang M."/>
            <person name="Wolf Y.I."/>
            <person name="Yamagata H."/>
            <person name="Yamada T."/>
            <person name="Ye Y."/>
            <person name="Shaw J.R."/>
            <person name="Andrews J."/>
            <person name="Crease T.J."/>
            <person name="Tang H."/>
            <person name="Lucas S.M."/>
            <person name="Robertson H.M."/>
            <person name="Bork P."/>
            <person name="Koonin E.V."/>
            <person name="Zdobnov E.M."/>
            <person name="Grigoriev I.V."/>
            <person name="Lynch M."/>
            <person name="Boore J.L."/>
        </authorList>
    </citation>
    <scope>NUCLEOTIDE SEQUENCE [LARGE SCALE GENOMIC DNA]</scope>
</reference>
<feature type="compositionally biased region" description="Polar residues" evidence="1">
    <location>
        <begin position="1"/>
        <end position="28"/>
    </location>
</feature>
<dbReference type="InParanoid" id="E9I649"/>
<keyword evidence="3" id="KW-1185">Reference proteome</keyword>
<name>E9I649_DAPPU</name>
<feature type="non-terminal residue" evidence="2">
    <location>
        <position position="78"/>
    </location>
</feature>
<sequence>MGSVTSTISKQISQTGNAGHSLSMPNETSPRKAGSAKASSRQKQASQAISAAFVEAGEKCMVTATINNVSSHRPKNWR</sequence>
<proteinExistence type="predicted"/>
<gene>
    <name evidence="2" type="ORF">DAPPUDRAFT_342845</name>
</gene>
<dbReference type="HOGENOM" id="CLU_2628900_0_0_1"/>
<dbReference type="EMBL" id="GL736152">
    <property type="protein sequence ID" value="EFX60531.1"/>
    <property type="molecule type" value="Genomic_DNA"/>
</dbReference>
<evidence type="ECO:0000313" key="3">
    <source>
        <dbReference type="Proteomes" id="UP000000305"/>
    </source>
</evidence>
<dbReference type="Proteomes" id="UP000000305">
    <property type="component" value="Unassembled WGS sequence"/>
</dbReference>
<feature type="region of interest" description="Disordered" evidence="1">
    <location>
        <begin position="1"/>
        <end position="47"/>
    </location>
</feature>
<evidence type="ECO:0000313" key="2">
    <source>
        <dbReference type="EMBL" id="EFX60531.1"/>
    </source>
</evidence>
<dbReference type="AlphaFoldDB" id="E9I649"/>
<protein>
    <submittedName>
        <fullName evidence="2">Uncharacterized protein</fullName>
    </submittedName>
</protein>